<protein>
    <recommendedName>
        <fullName evidence="7">U3 small nucleolar ribonucleoprotein protein IMP3</fullName>
    </recommendedName>
    <alternativeName>
        <fullName evidence="8">U3 small nucleolar ribonucleoprotein protein imp3</fullName>
    </alternativeName>
</protein>
<comment type="similarity">
    <text evidence="2">Belongs to the universal ribosomal protein uS4 family.</text>
</comment>
<comment type="subcellular location">
    <subcellularLocation>
        <location evidence="1">Nucleus</location>
        <location evidence="1">Nucleolus</location>
    </subcellularLocation>
</comment>
<dbReference type="GO" id="GO:0034457">
    <property type="term" value="C:Mpp10 complex"/>
    <property type="evidence" value="ECO:0007669"/>
    <property type="project" value="TreeGrafter"/>
</dbReference>
<evidence type="ECO:0000256" key="7">
    <source>
        <dbReference type="ARBA" id="ARBA00069727"/>
    </source>
</evidence>
<sequence>MLKVFFLCTDMMRLREIADKLKDVDETDPWRAEMTHLLTAKFLGLVPTKRSLLLASKVNASAFCRRRLPVILMRSHMAETMKAAVTFVEQGHVRVGPDIIRDPAFLVPRAMEDYITWAPGSKIRQRVDTYNGIRDDFNDV</sequence>
<accession>A0A3P8LA48</accession>
<dbReference type="GO" id="GO:0030515">
    <property type="term" value="F:snoRNA binding"/>
    <property type="evidence" value="ECO:0007669"/>
    <property type="project" value="TreeGrafter"/>
</dbReference>
<evidence type="ECO:0000256" key="2">
    <source>
        <dbReference type="ARBA" id="ARBA00007465"/>
    </source>
</evidence>
<dbReference type="InterPro" id="IPR022801">
    <property type="entry name" value="Ribosomal_uS4"/>
</dbReference>
<dbReference type="EMBL" id="UZAN01067943">
    <property type="protein sequence ID" value="VDP94483.1"/>
    <property type="molecule type" value="Genomic_DNA"/>
</dbReference>
<name>A0A3P8LA48_9TREM</name>
<evidence type="ECO:0000256" key="4">
    <source>
        <dbReference type="ARBA" id="ARBA00022884"/>
    </source>
</evidence>
<keyword evidence="3" id="KW-0690">Ribosome biogenesis</keyword>
<feature type="domain" description="RNA-binding S4" evidence="10">
    <location>
        <begin position="66"/>
        <end position="132"/>
    </location>
</feature>
<gene>
    <name evidence="11" type="ORF">ECPE_LOCUS17195</name>
</gene>
<reference evidence="11 12" key="1">
    <citation type="submission" date="2018-11" db="EMBL/GenBank/DDBJ databases">
        <authorList>
            <consortium name="Pathogen Informatics"/>
        </authorList>
    </citation>
    <scope>NUCLEOTIDE SEQUENCE [LARGE SCALE GENOMIC DNA]</scope>
    <source>
        <strain evidence="11 12">Egypt</strain>
    </source>
</reference>
<evidence type="ECO:0000256" key="9">
    <source>
        <dbReference type="PROSITE-ProRule" id="PRU00182"/>
    </source>
</evidence>
<dbReference type="AlphaFoldDB" id="A0A3P8LA48"/>
<evidence type="ECO:0000256" key="1">
    <source>
        <dbReference type="ARBA" id="ARBA00004604"/>
    </source>
</evidence>
<dbReference type="GO" id="GO:0032040">
    <property type="term" value="C:small-subunit processome"/>
    <property type="evidence" value="ECO:0007669"/>
    <property type="project" value="TreeGrafter"/>
</dbReference>
<keyword evidence="6" id="KW-0687">Ribonucleoprotein</keyword>
<organism evidence="11 12">
    <name type="scientific">Echinostoma caproni</name>
    <dbReference type="NCBI Taxonomy" id="27848"/>
    <lineage>
        <taxon>Eukaryota</taxon>
        <taxon>Metazoa</taxon>
        <taxon>Spiralia</taxon>
        <taxon>Lophotrochozoa</taxon>
        <taxon>Platyhelminthes</taxon>
        <taxon>Trematoda</taxon>
        <taxon>Digenea</taxon>
        <taxon>Plagiorchiida</taxon>
        <taxon>Echinostomata</taxon>
        <taxon>Echinostomatoidea</taxon>
        <taxon>Echinostomatidae</taxon>
        <taxon>Echinostoma</taxon>
    </lineage>
</organism>
<evidence type="ECO:0000256" key="6">
    <source>
        <dbReference type="ARBA" id="ARBA00023274"/>
    </source>
</evidence>
<keyword evidence="5" id="KW-0539">Nucleus</keyword>
<evidence type="ECO:0000313" key="11">
    <source>
        <dbReference type="EMBL" id="VDP94483.1"/>
    </source>
</evidence>
<dbReference type="OrthoDB" id="10248812at2759"/>
<dbReference type="GO" id="GO:0042274">
    <property type="term" value="P:ribosomal small subunit biogenesis"/>
    <property type="evidence" value="ECO:0007669"/>
    <property type="project" value="TreeGrafter"/>
</dbReference>
<evidence type="ECO:0000259" key="10">
    <source>
        <dbReference type="SMART" id="SM00363"/>
    </source>
</evidence>
<dbReference type="Gene3D" id="3.10.290.10">
    <property type="entry name" value="RNA-binding S4 domain"/>
    <property type="match status" value="1"/>
</dbReference>
<dbReference type="CDD" id="cd00165">
    <property type="entry name" value="S4"/>
    <property type="match status" value="1"/>
</dbReference>
<keyword evidence="4 9" id="KW-0694">RNA-binding</keyword>
<evidence type="ECO:0000256" key="3">
    <source>
        <dbReference type="ARBA" id="ARBA00022517"/>
    </source>
</evidence>
<dbReference type="PANTHER" id="PTHR11831:SF1">
    <property type="entry name" value="U3 SMALL NUCLEOLAR RIBONUCLEOPROTEIN PROTEIN IMP3"/>
    <property type="match status" value="1"/>
</dbReference>
<keyword evidence="12" id="KW-1185">Reference proteome</keyword>
<dbReference type="InterPro" id="IPR036986">
    <property type="entry name" value="S4_RNA-bd_sf"/>
</dbReference>
<dbReference type="FunFam" id="3.10.290.10:FF:000006">
    <property type="entry name" value="U3 small nucleolar ribonucleoprotein IMP3"/>
    <property type="match status" value="1"/>
</dbReference>
<dbReference type="PANTHER" id="PTHR11831">
    <property type="entry name" value="30S 40S RIBOSOMAL PROTEIN"/>
    <property type="match status" value="1"/>
</dbReference>
<dbReference type="GO" id="GO:0006364">
    <property type="term" value="P:rRNA processing"/>
    <property type="evidence" value="ECO:0007669"/>
    <property type="project" value="TreeGrafter"/>
</dbReference>
<dbReference type="GO" id="GO:0019843">
    <property type="term" value="F:rRNA binding"/>
    <property type="evidence" value="ECO:0007669"/>
    <property type="project" value="InterPro"/>
</dbReference>
<evidence type="ECO:0000256" key="8">
    <source>
        <dbReference type="ARBA" id="ARBA00072223"/>
    </source>
</evidence>
<dbReference type="Proteomes" id="UP000272942">
    <property type="component" value="Unassembled WGS sequence"/>
</dbReference>
<dbReference type="InterPro" id="IPR002942">
    <property type="entry name" value="S4_RNA-bd"/>
</dbReference>
<dbReference type="SMART" id="SM00363">
    <property type="entry name" value="S4"/>
    <property type="match status" value="1"/>
</dbReference>
<evidence type="ECO:0000313" key="12">
    <source>
        <dbReference type="Proteomes" id="UP000272942"/>
    </source>
</evidence>
<dbReference type="Pfam" id="PF01479">
    <property type="entry name" value="S4"/>
    <property type="match status" value="1"/>
</dbReference>
<evidence type="ECO:0000256" key="5">
    <source>
        <dbReference type="ARBA" id="ARBA00023242"/>
    </source>
</evidence>
<dbReference type="PROSITE" id="PS50889">
    <property type="entry name" value="S4"/>
    <property type="match status" value="1"/>
</dbReference>
<proteinExistence type="inferred from homology"/>
<dbReference type="SUPFAM" id="SSF55174">
    <property type="entry name" value="Alpha-L RNA-binding motif"/>
    <property type="match status" value="1"/>
</dbReference>